<dbReference type="EMBL" id="MN740847">
    <property type="protein sequence ID" value="QHU14801.1"/>
    <property type="molecule type" value="Genomic_DNA"/>
</dbReference>
<dbReference type="AlphaFoldDB" id="A0A6C0KC91"/>
<organism evidence="3">
    <name type="scientific">viral metagenome</name>
    <dbReference type="NCBI Taxonomy" id="1070528"/>
    <lineage>
        <taxon>unclassified sequences</taxon>
        <taxon>metagenomes</taxon>
        <taxon>organismal metagenomes</taxon>
    </lineage>
</organism>
<dbReference type="SUPFAM" id="SSF48317">
    <property type="entry name" value="Acid phosphatase/Vanadium-dependent haloperoxidase"/>
    <property type="match status" value="1"/>
</dbReference>
<name>A0A6C0KC91_9ZZZZ</name>
<keyword evidence="1" id="KW-0812">Transmembrane</keyword>
<evidence type="ECO:0000313" key="3">
    <source>
        <dbReference type="EMBL" id="QHU14801.1"/>
    </source>
</evidence>
<dbReference type="Gene3D" id="1.20.144.10">
    <property type="entry name" value="Phosphatidic acid phosphatase type 2/haloperoxidase"/>
    <property type="match status" value="1"/>
</dbReference>
<proteinExistence type="predicted"/>
<feature type="transmembrane region" description="Helical" evidence="1">
    <location>
        <begin position="7"/>
        <end position="27"/>
    </location>
</feature>
<evidence type="ECO:0000256" key="1">
    <source>
        <dbReference type="SAM" id="Phobius"/>
    </source>
</evidence>
<feature type="transmembrane region" description="Helical" evidence="1">
    <location>
        <begin position="152"/>
        <end position="170"/>
    </location>
</feature>
<evidence type="ECO:0000259" key="2">
    <source>
        <dbReference type="Pfam" id="PF01569"/>
    </source>
</evidence>
<dbReference type="InterPro" id="IPR000326">
    <property type="entry name" value="PAP2/HPO"/>
</dbReference>
<dbReference type="Pfam" id="PF01569">
    <property type="entry name" value="PAP2"/>
    <property type="match status" value="1"/>
</dbReference>
<feature type="transmembrane region" description="Helical" evidence="1">
    <location>
        <begin position="119"/>
        <end position="140"/>
    </location>
</feature>
<reference evidence="3" key="1">
    <citation type="journal article" date="2020" name="Nature">
        <title>Giant virus diversity and host interactions through global metagenomics.</title>
        <authorList>
            <person name="Schulz F."/>
            <person name="Roux S."/>
            <person name="Paez-Espino D."/>
            <person name="Jungbluth S."/>
            <person name="Walsh D.A."/>
            <person name="Denef V.J."/>
            <person name="McMahon K.D."/>
            <person name="Konstantinidis K.T."/>
            <person name="Eloe-Fadrosh E.A."/>
            <person name="Kyrpides N.C."/>
            <person name="Woyke T."/>
        </authorList>
    </citation>
    <scope>NUCLEOTIDE SEQUENCE</scope>
    <source>
        <strain evidence="3">GVMAG-S-1102244-55</strain>
    </source>
</reference>
<keyword evidence="1" id="KW-0472">Membrane</keyword>
<sequence>MFFIEAINIAKASPLLMFTTTILGYFLTYHKTFLLLLMGFAGNTLINYVLKHFIMKPIMGDRKYPVIGQGPRPKGARSCGLFEKSSITDIKSYGMPSGHAQMAGFFTSYSMSKLGEDKVALPFYITVGTLLGSCLIFIMYSRVYSKCHTIQQTAAGALIGLILGNIFFNYKENVGRYIPNKLYEIY</sequence>
<dbReference type="InterPro" id="IPR036938">
    <property type="entry name" value="PAP2/HPO_sf"/>
</dbReference>
<feature type="transmembrane region" description="Helical" evidence="1">
    <location>
        <begin position="33"/>
        <end position="50"/>
    </location>
</feature>
<feature type="domain" description="Phosphatidic acid phosphatase type 2/haloperoxidase" evidence="2">
    <location>
        <begin position="66"/>
        <end position="173"/>
    </location>
</feature>
<accession>A0A6C0KC91</accession>
<keyword evidence="1" id="KW-1133">Transmembrane helix</keyword>
<protein>
    <recommendedName>
        <fullName evidence="2">Phosphatidic acid phosphatase type 2/haloperoxidase domain-containing protein</fullName>
    </recommendedName>
</protein>